<reference evidence="2 3" key="1">
    <citation type="submission" date="2018-10" db="EMBL/GenBank/DDBJ databases">
        <title>Genome assembly for a Yunnan-Guizhou Plateau 3E fish, Anabarilius grahami (Regan), and its evolutionary and genetic applications.</title>
        <authorList>
            <person name="Jiang W."/>
        </authorList>
    </citation>
    <scope>NUCLEOTIDE SEQUENCE [LARGE SCALE GENOMIC DNA]</scope>
    <source>
        <strain evidence="2">AG-KIZ</strain>
        <tissue evidence="2">Muscle</tissue>
    </source>
</reference>
<protein>
    <submittedName>
        <fullName evidence="2">Uncharacterized protein</fullName>
    </submittedName>
</protein>
<dbReference type="AlphaFoldDB" id="A0A3N0YPZ3"/>
<organism evidence="2 3">
    <name type="scientific">Anabarilius grahami</name>
    <name type="common">Kanglang fish</name>
    <name type="synonym">Barilius grahami</name>
    <dbReference type="NCBI Taxonomy" id="495550"/>
    <lineage>
        <taxon>Eukaryota</taxon>
        <taxon>Metazoa</taxon>
        <taxon>Chordata</taxon>
        <taxon>Craniata</taxon>
        <taxon>Vertebrata</taxon>
        <taxon>Euteleostomi</taxon>
        <taxon>Actinopterygii</taxon>
        <taxon>Neopterygii</taxon>
        <taxon>Teleostei</taxon>
        <taxon>Ostariophysi</taxon>
        <taxon>Cypriniformes</taxon>
        <taxon>Xenocyprididae</taxon>
        <taxon>Xenocypridinae</taxon>
        <taxon>Xenocypridinae incertae sedis</taxon>
        <taxon>Anabarilius</taxon>
    </lineage>
</organism>
<name>A0A3N0YPZ3_ANAGA</name>
<proteinExistence type="predicted"/>
<feature type="region of interest" description="Disordered" evidence="1">
    <location>
        <begin position="74"/>
        <end position="93"/>
    </location>
</feature>
<evidence type="ECO:0000256" key="1">
    <source>
        <dbReference type="SAM" id="MobiDB-lite"/>
    </source>
</evidence>
<sequence>MKPHVSQQLEENNQITRDGYVLPFRAAYPSPRKKPNPCKCRTDETCDLRKRGAADWMFPCVEFQGVFVLQEDEQMNGGSGSKSKETTNIFIRL</sequence>
<evidence type="ECO:0000313" key="2">
    <source>
        <dbReference type="EMBL" id="ROL48276.1"/>
    </source>
</evidence>
<evidence type="ECO:0000313" key="3">
    <source>
        <dbReference type="Proteomes" id="UP000281406"/>
    </source>
</evidence>
<dbReference type="Proteomes" id="UP000281406">
    <property type="component" value="Unassembled WGS sequence"/>
</dbReference>
<accession>A0A3N0YPZ3</accession>
<gene>
    <name evidence="2" type="ORF">DPX16_5670</name>
</gene>
<dbReference type="EMBL" id="RJVU01031169">
    <property type="protein sequence ID" value="ROL48276.1"/>
    <property type="molecule type" value="Genomic_DNA"/>
</dbReference>
<comment type="caution">
    <text evidence="2">The sequence shown here is derived from an EMBL/GenBank/DDBJ whole genome shotgun (WGS) entry which is preliminary data.</text>
</comment>
<keyword evidence="3" id="KW-1185">Reference proteome</keyword>